<dbReference type="AlphaFoldDB" id="A0A9P5TEV9"/>
<sequence length="475" mass="52205">MSEPSKSLFPQYFTDVNGAKYCHSSADAQWLPVQAHFQSGPPQVAGMPGNFNGPVPGTGIGYFADSHNEPAFPSNAPYRANGGSMNVDYNLGPTGRRLPVPPAIDPSTIPLPDDDDDDDELPPVHKIFQTMARPVSKVAGSRRPQLSEKAKGKWRAVDPSITSGSTLKRKASTPLSAPADTIKRPKGHSAGVANYSGKDLDALFNILEESLPLRGHAWNSATNEFNAWAEENECPTWTAKSLELKFKQLIKTSKPTGDAECPPHVLWAHEIDELMNEKAGSRDLDDEDIIDANDVIEVSDTEEKTKEKKATKTATKKVHVKKEKEDGPVARRLPADCIQPCVPCNSGQELLSNISSALDPRTQFAHNEENALTALQSQQIFQLNGQLRETQRQLKGLCSQLSDAERRCNVAERQADHAELVGMLGPTPGDHHRGRAPPPASPIRTRPQQHQPHYHQDVYYKDGLETQVHVLQSWS</sequence>
<evidence type="ECO:0000256" key="2">
    <source>
        <dbReference type="SAM" id="MobiDB-lite"/>
    </source>
</evidence>
<dbReference type="PANTHER" id="PTHR34409:SF1">
    <property type="entry name" value="MYB-LIKE DOMAIN-CONTAINING PROTEIN"/>
    <property type="match status" value="1"/>
</dbReference>
<dbReference type="Proteomes" id="UP000724874">
    <property type="component" value="Unassembled WGS sequence"/>
</dbReference>
<feature type="domain" description="DUF6818" evidence="3">
    <location>
        <begin position="213"/>
        <end position="287"/>
    </location>
</feature>
<evidence type="ECO:0000256" key="1">
    <source>
        <dbReference type="SAM" id="Coils"/>
    </source>
</evidence>
<evidence type="ECO:0000313" key="5">
    <source>
        <dbReference type="Proteomes" id="UP000724874"/>
    </source>
</evidence>
<evidence type="ECO:0000313" key="4">
    <source>
        <dbReference type="EMBL" id="KAF8871901.1"/>
    </source>
</evidence>
<dbReference type="EMBL" id="JADNYJ010000287">
    <property type="protein sequence ID" value="KAF8871901.1"/>
    <property type="molecule type" value="Genomic_DNA"/>
</dbReference>
<feature type="coiled-coil region" evidence="1">
    <location>
        <begin position="387"/>
        <end position="421"/>
    </location>
</feature>
<dbReference type="InterPro" id="IPR049203">
    <property type="entry name" value="DUF6818"/>
</dbReference>
<comment type="caution">
    <text evidence="4">The sequence shown here is derived from an EMBL/GenBank/DDBJ whole genome shotgun (WGS) entry which is preliminary data.</text>
</comment>
<proteinExistence type="predicted"/>
<feature type="region of interest" description="Disordered" evidence="2">
    <location>
        <begin position="135"/>
        <end position="188"/>
    </location>
</feature>
<gene>
    <name evidence="4" type="ORF">CPB84DRAFT_1753811</name>
</gene>
<dbReference type="Pfam" id="PF20681">
    <property type="entry name" value="DUF6818"/>
    <property type="match status" value="1"/>
</dbReference>
<name>A0A9P5TEV9_GYMJU</name>
<accession>A0A9P5TEV9</accession>
<protein>
    <recommendedName>
        <fullName evidence="3">DUF6818 domain-containing protein</fullName>
    </recommendedName>
</protein>
<organism evidence="4 5">
    <name type="scientific">Gymnopilus junonius</name>
    <name type="common">Spectacular rustgill mushroom</name>
    <name type="synonym">Gymnopilus spectabilis subsp. junonius</name>
    <dbReference type="NCBI Taxonomy" id="109634"/>
    <lineage>
        <taxon>Eukaryota</taxon>
        <taxon>Fungi</taxon>
        <taxon>Dikarya</taxon>
        <taxon>Basidiomycota</taxon>
        <taxon>Agaricomycotina</taxon>
        <taxon>Agaricomycetes</taxon>
        <taxon>Agaricomycetidae</taxon>
        <taxon>Agaricales</taxon>
        <taxon>Agaricineae</taxon>
        <taxon>Hymenogastraceae</taxon>
        <taxon>Gymnopilus</taxon>
    </lineage>
</organism>
<reference evidence="4" key="1">
    <citation type="submission" date="2020-11" db="EMBL/GenBank/DDBJ databases">
        <authorList>
            <consortium name="DOE Joint Genome Institute"/>
            <person name="Ahrendt S."/>
            <person name="Riley R."/>
            <person name="Andreopoulos W."/>
            <person name="LaButti K."/>
            <person name="Pangilinan J."/>
            <person name="Ruiz-duenas F.J."/>
            <person name="Barrasa J.M."/>
            <person name="Sanchez-Garcia M."/>
            <person name="Camarero S."/>
            <person name="Miyauchi S."/>
            <person name="Serrano A."/>
            <person name="Linde D."/>
            <person name="Babiker R."/>
            <person name="Drula E."/>
            <person name="Ayuso-Fernandez I."/>
            <person name="Pacheco R."/>
            <person name="Padilla G."/>
            <person name="Ferreira P."/>
            <person name="Barriuso J."/>
            <person name="Kellner H."/>
            <person name="Castanera R."/>
            <person name="Alfaro M."/>
            <person name="Ramirez L."/>
            <person name="Pisabarro A.G."/>
            <person name="Kuo A."/>
            <person name="Tritt A."/>
            <person name="Lipzen A."/>
            <person name="He G."/>
            <person name="Yan M."/>
            <person name="Ng V."/>
            <person name="Cullen D."/>
            <person name="Martin F."/>
            <person name="Rosso M.-N."/>
            <person name="Henrissat B."/>
            <person name="Hibbett D."/>
            <person name="Martinez A.T."/>
            <person name="Grigoriev I.V."/>
        </authorList>
    </citation>
    <scope>NUCLEOTIDE SEQUENCE</scope>
    <source>
        <strain evidence="4">AH 44721</strain>
    </source>
</reference>
<evidence type="ECO:0000259" key="3">
    <source>
        <dbReference type="Pfam" id="PF20681"/>
    </source>
</evidence>
<keyword evidence="5" id="KW-1185">Reference proteome</keyword>
<dbReference type="OrthoDB" id="99432at2759"/>
<keyword evidence="1" id="KW-0175">Coiled coil</keyword>
<dbReference type="PANTHER" id="PTHR34409">
    <property type="entry name" value="SET DOMAIN-CONTAINING PROTEIN"/>
    <property type="match status" value="1"/>
</dbReference>
<feature type="region of interest" description="Disordered" evidence="2">
    <location>
        <begin position="426"/>
        <end position="451"/>
    </location>
</feature>